<accession>A0A498H8S6</accession>
<dbReference type="Proteomes" id="UP000290289">
    <property type="component" value="Chromosome 17"/>
</dbReference>
<dbReference type="EMBL" id="RDQH01000343">
    <property type="protein sequence ID" value="RXH67786.1"/>
    <property type="molecule type" value="Genomic_DNA"/>
</dbReference>
<proteinExistence type="predicted"/>
<evidence type="ECO:0000313" key="1">
    <source>
        <dbReference type="EMBL" id="RXH67786.1"/>
    </source>
</evidence>
<keyword evidence="2" id="KW-1185">Reference proteome</keyword>
<organism evidence="1 2">
    <name type="scientific">Malus domestica</name>
    <name type="common">Apple</name>
    <name type="synonym">Pyrus malus</name>
    <dbReference type="NCBI Taxonomy" id="3750"/>
    <lineage>
        <taxon>Eukaryota</taxon>
        <taxon>Viridiplantae</taxon>
        <taxon>Streptophyta</taxon>
        <taxon>Embryophyta</taxon>
        <taxon>Tracheophyta</taxon>
        <taxon>Spermatophyta</taxon>
        <taxon>Magnoliopsida</taxon>
        <taxon>eudicotyledons</taxon>
        <taxon>Gunneridae</taxon>
        <taxon>Pentapetalae</taxon>
        <taxon>rosids</taxon>
        <taxon>fabids</taxon>
        <taxon>Rosales</taxon>
        <taxon>Rosaceae</taxon>
        <taxon>Amygdaloideae</taxon>
        <taxon>Maleae</taxon>
        <taxon>Malus</taxon>
    </lineage>
</organism>
<comment type="caution">
    <text evidence="1">The sequence shown here is derived from an EMBL/GenBank/DDBJ whole genome shotgun (WGS) entry which is preliminary data.</text>
</comment>
<protein>
    <submittedName>
        <fullName evidence="1">Uncharacterized protein</fullName>
    </submittedName>
</protein>
<name>A0A498H8S6_MALDO</name>
<reference evidence="1 2" key="1">
    <citation type="submission" date="2018-10" db="EMBL/GenBank/DDBJ databases">
        <title>A high-quality apple genome assembly.</title>
        <authorList>
            <person name="Hu J."/>
        </authorList>
    </citation>
    <scope>NUCLEOTIDE SEQUENCE [LARGE SCALE GENOMIC DNA]</scope>
    <source>
        <strain evidence="2">cv. HFTH1</strain>
        <tissue evidence="1">Young leaf</tissue>
    </source>
</reference>
<sequence>MARNCGIETSSSALQAEAKAMIMAIQTTIHNNITNLALMGIEGKPIGLFFPFFTKFGIFVTVFPPLSGDGFLDKQIWQPFGLPRSFTKPSSTMVHILSIDGLPCPH</sequence>
<evidence type="ECO:0000313" key="2">
    <source>
        <dbReference type="Proteomes" id="UP000290289"/>
    </source>
</evidence>
<dbReference type="AlphaFoldDB" id="A0A498H8S6"/>
<gene>
    <name evidence="1" type="ORF">DVH24_027933</name>
</gene>